<dbReference type="AlphaFoldDB" id="A0A9P8P5Y2"/>
<proteinExistence type="predicted"/>
<keyword evidence="2" id="KW-1185">Reference proteome</keyword>
<dbReference type="RefSeq" id="XP_046061076.1">
    <property type="nucleotide sequence ID" value="XM_046205098.1"/>
</dbReference>
<evidence type="ECO:0000313" key="2">
    <source>
        <dbReference type="Proteomes" id="UP000769157"/>
    </source>
</evidence>
<dbReference type="EMBL" id="JAEUBE010000295">
    <property type="protein sequence ID" value="KAH3665872.1"/>
    <property type="molecule type" value="Genomic_DNA"/>
</dbReference>
<comment type="caution">
    <text evidence="1">The sequence shown here is derived from an EMBL/GenBank/DDBJ whole genome shotgun (WGS) entry which is preliminary data.</text>
</comment>
<name>A0A9P8P5Y2_9ASCO</name>
<dbReference type="Proteomes" id="UP000769157">
    <property type="component" value="Unassembled WGS sequence"/>
</dbReference>
<dbReference type="GeneID" id="70236026"/>
<organism evidence="1 2">
    <name type="scientific">Ogataea philodendri</name>
    <dbReference type="NCBI Taxonomy" id="1378263"/>
    <lineage>
        <taxon>Eukaryota</taxon>
        <taxon>Fungi</taxon>
        <taxon>Dikarya</taxon>
        <taxon>Ascomycota</taxon>
        <taxon>Saccharomycotina</taxon>
        <taxon>Pichiomycetes</taxon>
        <taxon>Pichiales</taxon>
        <taxon>Pichiaceae</taxon>
        <taxon>Ogataea</taxon>
    </lineage>
</organism>
<reference evidence="1" key="1">
    <citation type="journal article" date="2021" name="Open Biol.">
        <title>Shared evolutionary footprints suggest mitochondrial oxidative damage underlies multiple complex I losses in fungi.</title>
        <authorList>
            <person name="Schikora-Tamarit M.A."/>
            <person name="Marcet-Houben M."/>
            <person name="Nosek J."/>
            <person name="Gabaldon T."/>
        </authorList>
    </citation>
    <scope>NUCLEOTIDE SEQUENCE</scope>
    <source>
        <strain evidence="1">CBS6075</strain>
    </source>
</reference>
<reference evidence="1" key="2">
    <citation type="submission" date="2021-01" db="EMBL/GenBank/DDBJ databases">
        <authorList>
            <person name="Schikora-Tamarit M.A."/>
        </authorList>
    </citation>
    <scope>NUCLEOTIDE SEQUENCE</scope>
    <source>
        <strain evidence="1">CBS6075</strain>
    </source>
</reference>
<gene>
    <name evidence="1" type="ORF">OGAPHI_004061</name>
</gene>
<protein>
    <submittedName>
        <fullName evidence="1">Uncharacterized protein</fullName>
    </submittedName>
</protein>
<accession>A0A9P8P5Y2</accession>
<sequence length="97" mass="10686">MTKLALSLTTPESSGPQFSRVPYRAARDSRLNTNAATDPANEIFHVDGFLCATSTTVFNIRALKAALRRISINQSKWIKATNPKNTPVQKLLFVKAP</sequence>
<evidence type="ECO:0000313" key="1">
    <source>
        <dbReference type="EMBL" id="KAH3665872.1"/>
    </source>
</evidence>